<dbReference type="Proteomes" id="UP000732298">
    <property type="component" value="Unassembled WGS sequence"/>
</dbReference>
<evidence type="ECO:0000256" key="2">
    <source>
        <dbReference type="ARBA" id="ARBA00022490"/>
    </source>
</evidence>
<comment type="catalytic activity">
    <reaction evidence="5">
        <text>D-glyceraldehyde 3-phosphate = dihydroxyacetone phosphate</text>
        <dbReference type="Rhea" id="RHEA:18585"/>
        <dbReference type="ChEBI" id="CHEBI:57642"/>
        <dbReference type="ChEBI" id="CHEBI:59776"/>
        <dbReference type="EC" id="5.3.1.1"/>
    </reaction>
</comment>
<evidence type="ECO:0000256" key="3">
    <source>
        <dbReference type="ARBA" id="ARBA00023152"/>
    </source>
</evidence>
<dbReference type="GO" id="GO:0006096">
    <property type="term" value="P:glycolytic process"/>
    <property type="evidence" value="ECO:0007669"/>
    <property type="project" value="UniProtKB-UniRule"/>
</dbReference>
<keyword evidence="4 5" id="KW-0413">Isomerase</keyword>
<dbReference type="GO" id="GO:0005737">
    <property type="term" value="C:cytoplasm"/>
    <property type="evidence" value="ECO:0007669"/>
    <property type="project" value="UniProtKB-SubCell"/>
</dbReference>
<dbReference type="InterPro" id="IPR035990">
    <property type="entry name" value="TIM_sf"/>
</dbReference>
<feature type="active site" description="Proton acceptor" evidence="5">
    <location>
        <position position="139"/>
    </location>
</feature>
<dbReference type="PROSITE" id="PS51440">
    <property type="entry name" value="TIM_2"/>
    <property type="match status" value="1"/>
</dbReference>
<dbReference type="InterPro" id="IPR022891">
    <property type="entry name" value="Triosephosphate_isomerase_arc"/>
</dbReference>
<comment type="similarity">
    <text evidence="5">Belongs to the triosephosphate isomerase family.</text>
</comment>
<dbReference type="Gene3D" id="3.20.20.70">
    <property type="entry name" value="Aldolase class I"/>
    <property type="match status" value="1"/>
</dbReference>
<keyword evidence="2 5" id="KW-0963">Cytoplasm</keyword>
<dbReference type="Pfam" id="PF00121">
    <property type="entry name" value="TIM"/>
    <property type="match status" value="1"/>
</dbReference>
<keyword evidence="1 5" id="KW-0312">Gluconeogenesis</keyword>
<comment type="pathway">
    <text evidence="5">Carbohydrate degradation; glycolysis; D-glyceraldehyde 3-phosphate from glycerone phosphate: step 1/1.</text>
</comment>
<accession>A0A8T3YK68</accession>
<dbReference type="HAMAP" id="MF_00147_A">
    <property type="entry name" value="TIM_A"/>
    <property type="match status" value="1"/>
</dbReference>
<evidence type="ECO:0000256" key="5">
    <source>
        <dbReference type="HAMAP-Rule" id="MF_00147"/>
    </source>
</evidence>
<dbReference type="InterPro" id="IPR000652">
    <property type="entry name" value="Triosephosphate_isomerase"/>
</dbReference>
<evidence type="ECO:0000313" key="6">
    <source>
        <dbReference type="EMBL" id="MBI4210415.1"/>
    </source>
</evidence>
<dbReference type="NCBIfam" id="TIGR00419">
    <property type="entry name" value="tim"/>
    <property type="match status" value="1"/>
</dbReference>
<keyword evidence="3 5" id="KW-0324">Glycolysis</keyword>
<evidence type="ECO:0000256" key="4">
    <source>
        <dbReference type="ARBA" id="ARBA00023235"/>
    </source>
</evidence>
<dbReference type="GO" id="GO:0006094">
    <property type="term" value="P:gluconeogenesis"/>
    <property type="evidence" value="ECO:0007669"/>
    <property type="project" value="UniProtKB-UniRule"/>
</dbReference>
<feature type="binding site" evidence="5">
    <location>
        <position position="144"/>
    </location>
    <ligand>
        <name>substrate</name>
    </ligand>
</feature>
<dbReference type="EC" id="5.3.1.1" evidence="5"/>
<feature type="binding site" evidence="5">
    <location>
        <position position="179"/>
    </location>
    <ligand>
        <name>substrate</name>
    </ligand>
</feature>
<proteinExistence type="inferred from homology"/>
<comment type="subunit">
    <text evidence="5">Homotetramer; dimer of dimers.</text>
</comment>
<dbReference type="SUPFAM" id="SSF51351">
    <property type="entry name" value="Triosephosphate isomerase (TIM)"/>
    <property type="match status" value="1"/>
</dbReference>
<protein>
    <recommendedName>
        <fullName evidence="5">Triosephosphate isomerase</fullName>
        <shortName evidence="5">TIM</shortName>
        <shortName evidence="5">TPI</shortName>
        <ecNumber evidence="5">5.3.1.1</ecNumber>
    </recommendedName>
    <alternativeName>
        <fullName evidence="5">Triose-phosphate isomerase</fullName>
    </alternativeName>
</protein>
<dbReference type="AlphaFoldDB" id="A0A8T3YK68"/>
<feature type="binding site" evidence="5">
    <location>
        <begin position="200"/>
        <end position="201"/>
    </location>
    <ligand>
        <name>substrate</name>
    </ligand>
</feature>
<comment type="caution">
    <text evidence="6">The sequence shown here is derived from an EMBL/GenBank/DDBJ whole genome shotgun (WGS) entry which is preliminary data.</text>
</comment>
<feature type="binding site" evidence="5">
    <location>
        <begin position="8"/>
        <end position="10"/>
    </location>
    <ligand>
        <name>substrate</name>
    </ligand>
</feature>
<dbReference type="InterPro" id="IPR013785">
    <property type="entry name" value="Aldolase_TIM"/>
</dbReference>
<comment type="function">
    <text evidence="5">Involved in the gluconeogenesis. Catalyzes stereospecifically the conversion of dihydroxyacetone phosphate (DHAP) to D-glyceraldehyde-3-phosphate (G3P).</text>
</comment>
<feature type="active site" description="Electrophile" evidence="5">
    <location>
        <position position="91"/>
    </location>
</feature>
<comment type="subcellular location">
    <subcellularLocation>
        <location evidence="5">Cytoplasm</location>
    </subcellularLocation>
</comment>
<organism evidence="6 7">
    <name type="scientific">Candidatus Iainarchaeum sp</name>
    <dbReference type="NCBI Taxonomy" id="3101447"/>
    <lineage>
        <taxon>Archaea</taxon>
        <taxon>Candidatus Iainarchaeota</taxon>
        <taxon>Candidatus Iainarchaeia</taxon>
        <taxon>Candidatus Iainarchaeales</taxon>
        <taxon>Candidatus Iainarchaeaceae</taxon>
        <taxon>Candidatus Iainarchaeum</taxon>
    </lineage>
</organism>
<gene>
    <name evidence="5 6" type="primary">tpiA</name>
    <name evidence="6" type="ORF">HY544_02835</name>
</gene>
<dbReference type="GO" id="GO:0004807">
    <property type="term" value="F:triose-phosphate isomerase activity"/>
    <property type="evidence" value="ECO:0007669"/>
    <property type="project" value="UniProtKB-UniRule"/>
</dbReference>
<sequence length="230" mass="24176">MPNYLFVNFKTYEGGTGESALGLAKLLSTFYTGEVEIIPVLQALDMRIVSESVPLKLFAQHVDAVKYGSNTGKILPEALKAAGASGTILNHAENKIPNDAIKSTIARCHEAGLKVMVCAETLQRAKEIAAFSPDFIAVEPPELIGGKMSVSAARPELISDSVKAISKINPNIIVITGAGVKNAEDVSKAIALGTSGVFVASGIVCAEDKEYAVRQLLSGFPSGKDDGKMP</sequence>
<evidence type="ECO:0000256" key="1">
    <source>
        <dbReference type="ARBA" id="ARBA00022432"/>
    </source>
</evidence>
<evidence type="ECO:0000313" key="7">
    <source>
        <dbReference type="Proteomes" id="UP000732298"/>
    </source>
</evidence>
<dbReference type="EMBL" id="JACQPB010000034">
    <property type="protein sequence ID" value="MBI4210415.1"/>
    <property type="molecule type" value="Genomic_DNA"/>
</dbReference>
<name>A0A8T3YK68_9ARCH</name>
<dbReference type="NCBIfam" id="NF003302">
    <property type="entry name" value="PRK04302.1"/>
    <property type="match status" value="1"/>
</dbReference>
<comment type="pathway">
    <text evidence="5">Carbohydrate biosynthesis; gluconeogenesis.</text>
</comment>
<dbReference type="CDD" id="cd00311">
    <property type="entry name" value="TIM"/>
    <property type="match status" value="1"/>
</dbReference>
<reference evidence="6" key="1">
    <citation type="submission" date="2020-07" db="EMBL/GenBank/DDBJ databases">
        <title>Huge and variable diversity of episymbiotic CPR bacteria and DPANN archaea in groundwater ecosystems.</title>
        <authorList>
            <person name="He C.Y."/>
            <person name="Keren R."/>
            <person name="Whittaker M."/>
            <person name="Farag I.F."/>
            <person name="Doudna J."/>
            <person name="Cate J.H.D."/>
            <person name="Banfield J.F."/>
        </authorList>
    </citation>
    <scope>NUCLEOTIDE SEQUENCE</scope>
    <source>
        <strain evidence="6">NC_groundwater_1296_Ag_S-0.2um_52_80</strain>
    </source>
</reference>